<dbReference type="GO" id="GO:0006351">
    <property type="term" value="P:DNA-templated transcription"/>
    <property type="evidence" value="ECO:0007669"/>
    <property type="project" value="InterPro"/>
</dbReference>
<dbReference type="AlphaFoldDB" id="A0A1T4QBN2"/>
<dbReference type="Pfam" id="PF03118">
    <property type="entry name" value="RNA_pol_A_CTD"/>
    <property type="match status" value="1"/>
</dbReference>
<evidence type="ECO:0000313" key="2">
    <source>
        <dbReference type="EMBL" id="SKA00951.1"/>
    </source>
</evidence>
<accession>A0A1T4QBN2</accession>
<organism evidence="2 3">
    <name type="scientific">Eubacterium ruminantium</name>
    <dbReference type="NCBI Taxonomy" id="42322"/>
    <lineage>
        <taxon>Bacteria</taxon>
        <taxon>Bacillati</taxon>
        <taxon>Bacillota</taxon>
        <taxon>Clostridia</taxon>
        <taxon>Eubacteriales</taxon>
        <taxon>Eubacteriaceae</taxon>
        <taxon>Eubacterium</taxon>
    </lineage>
</organism>
<dbReference type="GO" id="GO:0003677">
    <property type="term" value="F:DNA binding"/>
    <property type="evidence" value="ECO:0007669"/>
    <property type="project" value="InterPro"/>
</dbReference>
<name>A0A1T4QBN2_9FIRM</name>
<dbReference type="OrthoDB" id="2047593at2"/>
<reference evidence="2 3" key="1">
    <citation type="submission" date="2017-02" db="EMBL/GenBank/DDBJ databases">
        <authorList>
            <person name="Peterson S.W."/>
        </authorList>
    </citation>
    <scope>NUCLEOTIDE SEQUENCE [LARGE SCALE GENOMIC DNA]</scope>
    <source>
        <strain evidence="2 3">ATCC 17233</strain>
    </source>
</reference>
<gene>
    <name evidence="2" type="ORF">SAMN02745110_02330</name>
</gene>
<protein>
    <submittedName>
        <fullName evidence="2">RNA polymerase, alpha chain C terminal domain</fullName>
    </submittedName>
</protein>
<dbReference type="SUPFAM" id="SSF47789">
    <property type="entry name" value="C-terminal domain of RNA polymerase alpha subunit"/>
    <property type="match status" value="1"/>
</dbReference>
<feature type="domain" description="RNA polymerase alpha subunit C-terminal" evidence="1">
    <location>
        <begin position="40"/>
        <end position="96"/>
    </location>
</feature>
<dbReference type="EMBL" id="FUXA01000018">
    <property type="protein sequence ID" value="SKA00951.1"/>
    <property type="molecule type" value="Genomic_DNA"/>
</dbReference>
<dbReference type="Proteomes" id="UP000189857">
    <property type="component" value="Unassembled WGS sequence"/>
</dbReference>
<dbReference type="Gene3D" id="1.10.150.20">
    <property type="entry name" value="5' to 3' exonuclease, C-terminal subdomain"/>
    <property type="match status" value="1"/>
</dbReference>
<evidence type="ECO:0000259" key="1">
    <source>
        <dbReference type="Pfam" id="PF03118"/>
    </source>
</evidence>
<dbReference type="RefSeq" id="WP_078788123.1">
    <property type="nucleotide sequence ID" value="NZ_FMTO01000018.1"/>
</dbReference>
<evidence type="ECO:0000313" key="3">
    <source>
        <dbReference type="Proteomes" id="UP000189857"/>
    </source>
</evidence>
<sequence>MSLIQSQTAIEIMNRIEGVRLHEKKGGKFKYFMYMTSAMRNTSIEALELSMRSYNVLMRAGLITIGQVVDSIASGSELRSIRNCGVKSVREIQEQLFIYQYFSLPQEKREDYLLEVVLMNQK</sequence>
<dbReference type="InterPro" id="IPR011260">
    <property type="entry name" value="RNAP_asu_C"/>
</dbReference>
<dbReference type="GO" id="GO:0003899">
    <property type="term" value="F:DNA-directed RNA polymerase activity"/>
    <property type="evidence" value="ECO:0007669"/>
    <property type="project" value="InterPro"/>
</dbReference>
<proteinExistence type="predicted"/>
<keyword evidence="3" id="KW-1185">Reference proteome</keyword>